<accession>A0AAE9VW93</accession>
<proteinExistence type="predicted"/>
<protein>
    <submittedName>
        <fullName evidence="1">Uncharacterized protein</fullName>
    </submittedName>
</protein>
<organism evidence="1 2">
    <name type="scientific">Klebsiella phage KPP2018</name>
    <dbReference type="NCBI Taxonomy" id="3017287"/>
    <lineage>
        <taxon>Viruses</taxon>
        <taxon>Duplodnaviria</taxon>
        <taxon>Heunggongvirae</taxon>
        <taxon>Uroviricota</taxon>
        <taxon>Caudoviricetes</taxon>
        <taxon>Demerecviridae</taxon>
        <taxon>Markadamsvirinae</taxon>
        <taxon>Tequintavirus</taxon>
        <taxon>Tequintavirus KPP2018</taxon>
    </lineage>
</organism>
<reference evidence="1 2" key="1">
    <citation type="submission" date="2022-12" db="EMBL/GenBank/DDBJ databases">
        <authorList>
            <person name="Lee J.-H."/>
            <person name="Jung S.-H."/>
        </authorList>
    </citation>
    <scope>NUCLEOTIDE SEQUENCE [LARGE SCALE GENOMIC DNA]</scope>
</reference>
<evidence type="ECO:0000313" key="1">
    <source>
        <dbReference type="EMBL" id="WBF69852.1"/>
    </source>
</evidence>
<dbReference type="Proteomes" id="UP001212335">
    <property type="component" value="Segment"/>
</dbReference>
<dbReference type="EMBL" id="OQ031075">
    <property type="protein sequence ID" value="WBF69852.1"/>
    <property type="molecule type" value="Genomic_DNA"/>
</dbReference>
<name>A0AAE9VW93_9CAUD</name>
<evidence type="ECO:0000313" key="2">
    <source>
        <dbReference type="Proteomes" id="UP001212335"/>
    </source>
</evidence>
<keyword evidence="2" id="KW-1185">Reference proteome</keyword>
<gene>
    <name evidence="1" type="ORF">KPP2018_063</name>
</gene>
<sequence>MNNITTKIIAMISILTSSFYHTFGHGLSVHSLMYCYHKCTLVYTFYQIRQPNILRYLLLLYTDLGLESMYLVRGDCLSLFRFYPILF</sequence>